<dbReference type="SUPFAM" id="SSF51735">
    <property type="entry name" value="NAD(P)-binding Rossmann-fold domains"/>
    <property type="match status" value="1"/>
</dbReference>
<dbReference type="InterPro" id="IPR044516">
    <property type="entry name" value="UXS-like"/>
</dbReference>
<protein>
    <submittedName>
        <fullName evidence="6">Nucleoside-diphosphate-sugar epimerase</fullName>
    </submittedName>
</protein>
<evidence type="ECO:0000256" key="1">
    <source>
        <dbReference type="ARBA" id="ARBA00001911"/>
    </source>
</evidence>
<dbReference type="GO" id="GO:0070403">
    <property type="term" value="F:NAD+ binding"/>
    <property type="evidence" value="ECO:0007669"/>
    <property type="project" value="InterPro"/>
</dbReference>
<keyword evidence="4" id="KW-0456">Lyase</keyword>
<dbReference type="InterPro" id="IPR001509">
    <property type="entry name" value="Epimerase_deHydtase"/>
</dbReference>
<sequence>MYKPPNSEQVRVDIEEILKADLPWKSLSGKRVLVTGASGMLAAYVVETLLLLTEYFDCVPPVVTALVRNRDKAEKRFSRYLNSPNFKISSEDICRSLEAEDYPGIGVIIHGASIPRPDGKSPVEVMAPNILGTWNLLNLARELPGFEQFLYFSSGIVNGENIKSDLPISEDMFFPSSCTGPTACYTESKRAGEAICLAFMRQYGIPVKLLRYFGSYGPGMDLYNDQRAFTSFVKNAVNGEDIVLLSSGEETRFWCYITDATEAFFRVFFSSVSGEAWNIANNEAGCTIREFAQTACELSPNGKSSVRIDPSKIPSGYTPFQSQQITVPDITKLRSMGFMPKVPVREGLRRTIKAYLK</sequence>
<dbReference type="Proteomes" id="UP000198744">
    <property type="component" value="Unassembled WGS sequence"/>
</dbReference>
<dbReference type="Gene3D" id="3.40.50.720">
    <property type="entry name" value="NAD(P)-binding Rossmann-like Domain"/>
    <property type="match status" value="1"/>
</dbReference>
<dbReference type="PANTHER" id="PTHR43078">
    <property type="entry name" value="UDP-GLUCURONIC ACID DECARBOXYLASE-RELATED"/>
    <property type="match status" value="1"/>
</dbReference>
<accession>A0A1H7Z9H4</accession>
<evidence type="ECO:0000313" key="7">
    <source>
        <dbReference type="Proteomes" id="UP000198744"/>
    </source>
</evidence>
<dbReference type="InterPro" id="IPR036291">
    <property type="entry name" value="NAD(P)-bd_dom_sf"/>
</dbReference>
<keyword evidence="7" id="KW-1185">Reference proteome</keyword>
<feature type="domain" description="NAD-dependent epimerase/dehydratase" evidence="5">
    <location>
        <begin position="32"/>
        <end position="280"/>
    </location>
</feature>
<name>A0A1H7Z9H4_9BACT</name>
<evidence type="ECO:0000313" key="6">
    <source>
        <dbReference type="EMBL" id="SEM54915.1"/>
    </source>
</evidence>
<gene>
    <name evidence="6" type="ORF">SAMN04489760_12129</name>
</gene>
<evidence type="ECO:0000256" key="2">
    <source>
        <dbReference type="ARBA" id="ARBA00022793"/>
    </source>
</evidence>
<dbReference type="STRING" id="43775.SAMN04489760_12129"/>
<proteinExistence type="predicted"/>
<evidence type="ECO:0000259" key="5">
    <source>
        <dbReference type="Pfam" id="PF01370"/>
    </source>
</evidence>
<dbReference type="EMBL" id="FOBS01000021">
    <property type="protein sequence ID" value="SEM54915.1"/>
    <property type="molecule type" value="Genomic_DNA"/>
</dbReference>
<dbReference type="RefSeq" id="WP_175476536.1">
    <property type="nucleotide sequence ID" value="NZ_FOBS01000021.1"/>
</dbReference>
<dbReference type="AlphaFoldDB" id="A0A1H7Z9H4"/>
<comment type="cofactor">
    <cofactor evidence="1">
        <name>NAD(+)</name>
        <dbReference type="ChEBI" id="CHEBI:57540"/>
    </cofactor>
</comment>
<dbReference type="GO" id="GO:0005737">
    <property type="term" value="C:cytoplasm"/>
    <property type="evidence" value="ECO:0007669"/>
    <property type="project" value="TreeGrafter"/>
</dbReference>
<evidence type="ECO:0000256" key="4">
    <source>
        <dbReference type="ARBA" id="ARBA00023239"/>
    </source>
</evidence>
<reference evidence="6 7" key="1">
    <citation type="submission" date="2016-10" db="EMBL/GenBank/DDBJ databases">
        <authorList>
            <person name="de Groot N.N."/>
        </authorList>
    </citation>
    <scope>NUCLEOTIDE SEQUENCE [LARGE SCALE GENOMIC DNA]</scope>
    <source>
        <strain evidence="6 7">DSM 8423</strain>
    </source>
</reference>
<keyword evidence="2" id="KW-0210">Decarboxylase</keyword>
<keyword evidence="3" id="KW-0520">NAD</keyword>
<dbReference type="GO" id="GO:0048040">
    <property type="term" value="F:UDP-glucuronate decarboxylase activity"/>
    <property type="evidence" value="ECO:0007669"/>
    <property type="project" value="TreeGrafter"/>
</dbReference>
<dbReference type="PANTHER" id="PTHR43078:SF6">
    <property type="entry name" value="UDP-GLUCURONIC ACID DECARBOXYLASE 1"/>
    <property type="match status" value="1"/>
</dbReference>
<dbReference type="GO" id="GO:0042732">
    <property type="term" value="P:D-xylose metabolic process"/>
    <property type="evidence" value="ECO:0007669"/>
    <property type="project" value="InterPro"/>
</dbReference>
<evidence type="ECO:0000256" key="3">
    <source>
        <dbReference type="ARBA" id="ARBA00023027"/>
    </source>
</evidence>
<dbReference type="Pfam" id="PF01370">
    <property type="entry name" value="Epimerase"/>
    <property type="match status" value="1"/>
</dbReference>
<organism evidence="6 7">
    <name type="scientific">Syntrophus gentianae</name>
    <dbReference type="NCBI Taxonomy" id="43775"/>
    <lineage>
        <taxon>Bacteria</taxon>
        <taxon>Pseudomonadati</taxon>
        <taxon>Thermodesulfobacteriota</taxon>
        <taxon>Syntrophia</taxon>
        <taxon>Syntrophales</taxon>
        <taxon>Syntrophaceae</taxon>
        <taxon>Syntrophus</taxon>
    </lineage>
</organism>